<feature type="signal peptide" evidence="1">
    <location>
        <begin position="1"/>
        <end position="25"/>
    </location>
</feature>
<dbReference type="PANTHER" id="PTHR10151">
    <property type="entry name" value="ECTONUCLEOTIDE PYROPHOSPHATASE/PHOSPHODIESTERASE"/>
    <property type="match status" value="1"/>
</dbReference>
<dbReference type="PROSITE" id="PS51257">
    <property type="entry name" value="PROKAR_LIPOPROTEIN"/>
    <property type="match status" value="1"/>
</dbReference>
<dbReference type="InterPro" id="IPR017850">
    <property type="entry name" value="Alkaline_phosphatase_core_sf"/>
</dbReference>
<dbReference type="Proteomes" id="UP000076830">
    <property type="component" value="Chromosome"/>
</dbReference>
<dbReference type="GO" id="GO:0016787">
    <property type="term" value="F:hydrolase activity"/>
    <property type="evidence" value="ECO:0007669"/>
    <property type="project" value="UniProtKB-ARBA"/>
</dbReference>
<organism evidence="2 3">
    <name type="scientific">Dokdonella koreensis DS-123</name>
    <dbReference type="NCBI Taxonomy" id="1300342"/>
    <lineage>
        <taxon>Bacteria</taxon>
        <taxon>Pseudomonadati</taxon>
        <taxon>Pseudomonadota</taxon>
        <taxon>Gammaproteobacteria</taxon>
        <taxon>Lysobacterales</taxon>
        <taxon>Rhodanobacteraceae</taxon>
        <taxon>Dokdonella</taxon>
    </lineage>
</organism>
<accession>A0A160DVX8</accession>
<dbReference type="KEGG" id="dko:I596_2352"/>
<keyword evidence="3" id="KW-1185">Reference proteome</keyword>
<dbReference type="STRING" id="1300342.I596_2352"/>
<dbReference type="OrthoDB" id="3590172at2"/>
<dbReference type="InterPro" id="IPR006311">
    <property type="entry name" value="TAT_signal"/>
</dbReference>
<dbReference type="AlphaFoldDB" id="A0A160DVX8"/>
<dbReference type="SUPFAM" id="SSF53649">
    <property type="entry name" value="Alkaline phosphatase-like"/>
    <property type="match status" value="1"/>
</dbReference>
<dbReference type="Pfam" id="PF01663">
    <property type="entry name" value="Phosphodiest"/>
    <property type="match status" value="2"/>
</dbReference>
<reference evidence="2 3" key="1">
    <citation type="submission" date="2016-04" db="EMBL/GenBank/DDBJ databases">
        <title>Complete genome sequence of Dokdonella koreensis DS-123T.</title>
        <authorList>
            <person name="Kim J.F."/>
            <person name="Lee H."/>
            <person name="Kwak M.-J."/>
        </authorList>
    </citation>
    <scope>NUCLEOTIDE SEQUENCE [LARGE SCALE GENOMIC DNA]</scope>
    <source>
        <strain evidence="2 3">DS-123</strain>
    </source>
</reference>
<name>A0A160DVX8_9GAMM</name>
<feature type="chain" id="PRO_5007813905" evidence="1">
    <location>
        <begin position="26"/>
        <end position="643"/>
    </location>
</feature>
<dbReference type="Gene3D" id="3.40.720.10">
    <property type="entry name" value="Alkaline Phosphatase, subunit A"/>
    <property type="match status" value="2"/>
</dbReference>
<proteinExistence type="predicted"/>
<keyword evidence="1" id="KW-0732">Signal</keyword>
<protein>
    <submittedName>
        <fullName evidence="2">Type I phosphodiesterase / nucleotide pyrophosphatase superfamily</fullName>
    </submittedName>
</protein>
<dbReference type="PANTHER" id="PTHR10151:SF120">
    <property type="entry name" value="BIS(5'-ADENOSYL)-TRIPHOSPHATASE"/>
    <property type="match status" value="1"/>
</dbReference>
<dbReference type="RefSeq" id="WP_083965521.1">
    <property type="nucleotide sequence ID" value="NZ_CP015249.1"/>
</dbReference>
<evidence type="ECO:0000313" key="2">
    <source>
        <dbReference type="EMBL" id="ANB18360.1"/>
    </source>
</evidence>
<dbReference type="PROSITE" id="PS51318">
    <property type="entry name" value="TAT"/>
    <property type="match status" value="1"/>
</dbReference>
<sequence>MSSRRPRPRAPRIGLLGLAALLALAACQPATGPAPQARARTIIIGLDGFDPVLAERAMAEGRLPNLSRLRDEGHYQRLQTTNPPQSPVAWASFATGHAPGAHGIFDFLRRTPGSYAIDFSIAEQTPPAALSLFGWRLPLGDGTLRNRREGIPFWVEAEAGGQRASVFRVPVTYPPDPVQAMIAGMGVPDLLGTQGTYTLLATRPMAGADNGGRVLLAPVEEDGAVRAALEGPANPLDAAGKPLSIPLRLQPAGDGALLTLGSTETPLVRGAWSGWIRVRFDLGLAGSITGMLRARLAEGFPRPLLYLSPIQADPRDPALPISAPPGYAAALAERIGDFHTLGMPEETWALNQGHLDEAGWLDMVATTLAEGEAMLYDALDRRDSELVVEVFVQPDRVSHMFWHAIDPGHPRHADASERARHAIADIYAESDRIVGEVRRRMTPDDRLIVLSDHGFASFRRAVHLNRWLADNGYLVLRDGADTQQPLFAAVDWGRTRAFALGLNGLYLNVSGREPQGIVPADAVATLKHELQSALRTLRDPQGGAPMIAEVYDGAQVYAGAHAAEAPDLVIGYAPGYRASWQTSLGAVGDPLVEDNQQHWSGDHCIDPPAVPGVLFSSHPLDRPVAAIEDLARLALDRHAAGSP</sequence>
<evidence type="ECO:0000256" key="1">
    <source>
        <dbReference type="SAM" id="SignalP"/>
    </source>
</evidence>
<evidence type="ECO:0000313" key="3">
    <source>
        <dbReference type="Proteomes" id="UP000076830"/>
    </source>
</evidence>
<gene>
    <name evidence="2" type="ORF">I596_2352</name>
</gene>
<dbReference type="InterPro" id="IPR002591">
    <property type="entry name" value="Phosphodiest/P_Trfase"/>
</dbReference>
<dbReference type="EMBL" id="CP015249">
    <property type="protein sequence ID" value="ANB18360.1"/>
    <property type="molecule type" value="Genomic_DNA"/>
</dbReference>